<dbReference type="GO" id="GO:0016491">
    <property type="term" value="F:oxidoreductase activity"/>
    <property type="evidence" value="ECO:0007669"/>
    <property type="project" value="InterPro"/>
</dbReference>
<sequence length="250" mass="29638">MIIELVCYYSLKDIHLYEAQAITTSKLLDTIQIPEGRAFYGFQMCMENIHNEVFASAFDTYIPNIEDKQKLHNKIIKIDSVCKKQEWLKSVYSTDMPYFKQLIIQYIIKIIFNGSLNILISYCKQNAIIPNFCSAYEKIYRDEHLQGDFAVMCANNLNNKLKNENVLDYFREAVDLEYQFCLDVLDLDLLEIKQEQIKQFLQYLADQMLVNLKMSKHFNAKYPFTWPEFVKVICIIRQCTGRKKNIYIYI</sequence>
<reference evidence="1" key="1">
    <citation type="submission" date="2025-08" db="UniProtKB">
        <authorList>
            <consortium name="Ensembl"/>
        </authorList>
    </citation>
    <scope>IDENTIFICATION</scope>
</reference>
<dbReference type="InterPro" id="IPR009078">
    <property type="entry name" value="Ferritin-like_SF"/>
</dbReference>
<evidence type="ECO:0000313" key="2">
    <source>
        <dbReference type="Proteomes" id="UP000694416"/>
    </source>
</evidence>
<name>A0A8C9IXS2_9PRIM</name>
<keyword evidence="2" id="KW-1185">Reference proteome</keyword>
<reference evidence="1" key="2">
    <citation type="submission" date="2025-09" db="UniProtKB">
        <authorList>
            <consortium name="Ensembl"/>
        </authorList>
    </citation>
    <scope>IDENTIFICATION</scope>
</reference>
<evidence type="ECO:0000313" key="1">
    <source>
        <dbReference type="Ensembl" id="ENSPTEP00000042227.1"/>
    </source>
</evidence>
<proteinExistence type="predicted"/>
<dbReference type="Ensembl" id="ENSPTET00000056299.1">
    <property type="protein sequence ID" value="ENSPTEP00000042227.1"/>
    <property type="gene ID" value="ENSPTEG00000038543.1"/>
</dbReference>
<dbReference type="PANTHER" id="PTHR23409:SF18">
    <property type="entry name" value="RIBONUCLEOSIDE-DIPHOSPHATE REDUCTASE SUBUNIT M2"/>
    <property type="match status" value="1"/>
</dbReference>
<accession>A0A8C9IXS2</accession>
<organism evidence="1 2">
    <name type="scientific">Piliocolobus tephrosceles</name>
    <name type="common">Ugandan red Colobus</name>
    <dbReference type="NCBI Taxonomy" id="591936"/>
    <lineage>
        <taxon>Eukaryota</taxon>
        <taxon>Metazoa</taxon>
        <taxon>Chordata</taxon>
        <taxon>Craniata</taxon>
        <taxon>Vertebrata</taxon>
        <taxon>Euteleostomi</taxon>
        <taxon>Mammalia</taxon>
        <taxon>Eutheria</taxon>
        <taxon>Euarchontoglires</taxon>
        <taxon>Primates</taxon>
        <taxon>Haplorrhini</taxon>
        <taxon>Catarrhini</taxon>
        <taxon>Cercopithecidae</taxon>
        <taxon>Colobinae</taxon>
        <taxon>Piliocolobus</taxon>
    </lineage>
</organism>
<protein>
    <submittedName>
        <fullName evidence="1">Uncharacterized protein</fullName>
    </submittedName>
</protein>
<dbReference type="SUPFAM" id="SSF47240">
    <property type="entry name" value="Ferritin-like"/>
    <property type="match status" value="1"/>
</dbReference>
<dbReference type="Gene3D" id="1.10.620.20">
    <property type="entry name" value="Ribonucleotide Reductase, subunit A"/>
    <property type="match status" value="1"/>
</dbReference>
<dbReference type="Pfam" id="PF00268">
    <property type="entry name" value="Ribonuc_red_sm"/>
    <property type="match status" value="1"/>
</dbReference>
<dbReference type="InterPro" id="IPR000358">
    <property type="entry name" value="RNR_small_fam"/>
</dbReference>
<dbReference type="Proteomes" id="UP000694416">
    <property type="component" value="Unplaced"/>
</dbReference>
<dbReference type="GO" id="GO:0009263">
    <property type="term" value="P:deoxyribonucleotide biosynthetic process"/>
    <property type="evidence" value="ECO:0007669"/>
    <property type="project" value="InterPro"/>
</dbReference>
<dbReference type="InterPro" id="IPR012348">
    <property type="entry name" value="RNR-like"/>
</dbReference>
<dbReference type="AlphaFoldDB" id="A0A8C9IXS2"/>
<dbReference type="PANTHER" id="PTHR23409">
    <property type="entry name" value="RIBONUCLEOSIDE-DIPHOSPHATE REDUCTASE SMALL CHAIN"/>
    <property type="match status" value="1"/>
</dbReference>